<dbReference type="FunFam" id="3.40.50.300:FF:000309">
    <property type="entry name" value="ABC transporter ATP-binding protein"/>
    <property type="match status" value="1"/>
</dbReference>
<evidence type="ECO:0000256" key="4">
    <source>
        <dbReference type="ARBA" id="ARBA00061344"/>
    </source>
</evidence>
<accession>A0A834GHX5</accession>
<dbReference type="EMBL" id="WJXA01000008">
    <property type="protein sequence ID" value="KAF7135484.1"/>
    <property type="molecule type" value="Genomic_DNA"/>
</dbReference>
<dbReference type="InterPro" id="IPR032781">
    <property type="entry name" value="ABC_tran_Xtn"/>
</dbReference>
<name>A0A834GHX5_RHOSS</name>
<evidence type="ECO:0000256" key="2">
    <source>
        <dbReference type="ARBA" id="ARBA00022741"/>
    </source>
</evidence>
<evidence type="ECO:0000256" key="3">
    <source>
        <dbReference type="ARBA" id="ARBA00022840"/>
    </source>
</evidence>
<dbReference type="GO" id="GO:0016887">
    <property type="term" value="F:ATP hydrolysis activity"/>
    <property type="evidence" value="ECO:0007669"/>
    <property type="project" value="InterPro"/>
</dbReference>
<evidence type="ECO:0000259" key="6">
    <source>
        <dbReference type="PROSITE" id="PS50893"/>
    </source>
</evidence>
<dbReference type="InterPro" id="IPR027417">
    <property type="entry name" value="P-loop_NTPase"/>
</dbReference>
<evidence type="ECO:0000313" key="8">
    <source>
        <dbReference type="Proteomes" id="UP000626092"/>
    </source>
</evidence>
<dbReference type="InterPro" id="IPR003593">
    <property type="entry name" value="AAA+_ATPase"/>
</dbReference>
<dbReference type="SUPFAM" id="SSF52540">
    <property type="entry name" value="P-loop containing nucleoside triphosphate hydrolases"/>
    <property type="match status" value="3"/>
</dbReference>
<feature type="compositionally biased region" description="Basic and acidic residues" evidence="5">
    <location>
        <begin position="673"/>
        <end position="682"/>
    </location>
</feature>
<evidence type="ECO:0000313" key="7">
    <source>
        <dbReference type="EMBL" id="KAF7135484.1"/>
    </source>
</evidence>
<feature type="domain" description="ABC transporter" evidence="6">
    <location>
        <begin position="451"/>
        <end position="671"/>
    </location>
</feature>
<dbReference type="PROSITE" id="PS50893">
    <property type="entry name" value="ABC_TRANSPORTER_2"/>
    <property type="match status" value="2"/>
</dbReference>
<dbReference type="Proteomes" id="UP000626092">
    <property type="component" value="Unassembled WGS sequence"/>
</dbReference>
<dbReference type="FunFam" id="3.40.50.300:FF:000011">
    <property type="entry name" value="Putative ABC transporter ATP-binding component"/>
    <property type="match status" value="1"/>
</dbReference>
<keyword evidence="3" id="KW-0067">ATP-binding</keyword>
<dbReference type="InterPro" id="IPR051309">
    <property type="entry name" value="ABCF_ATPase"/>
</dbReference>
<dbReference type="SMART" id="SM00382">
    <property type="entry name" value="AAA"/>
    <property type="match status" value="2"/>
</dbReference>
<dbReference type="Gene3D" id="3.40.50.300">
    <property type="entry name" value="P-loop containing nucleotide triphosphate hydrolases"/>
    <property type="match status" value="3"/>
</dbReference>
<keyword evidence="1" id="KW-0677">Repeat</keyword>
<dbReference type="OrthoDB" id="2110130at2759"/>
<dbReference type="GO" id="GO:0005524">
    <property type="term" value="F:ATP binding"/>
    <property type="evidence" value="ECO:0007669"/>
    <property type="project" value="UniProtKB-KW"/>
</dbReference>
<dbReference type="PANTHER" id="PTHR42855">
    <property type="entry name" value="ABC TRANSPORTER ATP-BINDING SUBUNIT"/>
    <property type="match status" value="1"/>
</dbReference>
<keyword evidence="8" id="KW-1185">Reference proteome</keyword>
<sequence length="883" mass="99818">MDFATKLQFIDLRSTFLTGSSSRLDVQKPNLRPRFSPISSAGRSYHHSIKYRTNFLNPRKSIENPTRVSGKLSEANVETPVAKTGVKEDDIESLFSDYSTDEINYKRANNKKSNTGASSVSSGVRLENVSKSYKGVTVLKDVTWEVKKGEKVGLVGVNGAGKTTQLRIIAGLEEPDSGNVIKAKHNMKIAFLSQEFEVSLSRTVKEELFSAFEEQMEVAKRLEKVQKAIEGSVDDLELMGRLLDEFDLLQRRAQSVDLDQVDVKISKLMPELGFAPEDSDRLVASFSGGWQMRMSLGKILLQDPDLLLLDEPTNHLDLDTIEWLEGYLYEQDVPMVIISHDRAFLDQLCTKIVETDMGVSRTYMGNYSEYVAAKAAWIEAQFAAWEKQQKEIEHTRDLISRLSAGVNTGRASSAEKKLEKLQEGEQVDKPFIRKQMKIRFPERGRSGRSVVTLKNLEFGFGDEVLFKKANVTIERGEKIAIIGPNGCGKSTLLKLIMGLENPRGGEVLLGEHNVLPNYFEQNQALDLDKTVLETVVEVAEDWRMDDVKGLLGRCNFKADMLDRKVSFLSGGEKETTIVGLDTSRLLQVHGKLSTLLVLDEPTNHLDIPSKEMLEEAISEYEGTVITVSHDRYFIKQIVNRVLEVKDGTLQDYEGDYNYYLEKNIEARQKALEREADLEEKSPKAKAKSKMSKAEREVPEALDLDKTVLETVVEVAEDWRIDDVEGLLGHCNFKADMLDRKVSFLSDTSRLLQVHGKLSTLLVLDEPTNHLDIPSKEMLEEAISEYEGTVSTVSHDRYFIKQIVNRVLEVKDGTLQDYEGDYNRAAKFMRMVEVFDNPTITKLHYYLEKNIEARQKALEREADLEEKSPKAKAKLKMSKVVLPL</sequence>
<dbReference type="Pfam" id="PF00005">
    <property type="entry name" value="ABC_tran"/>
    <property type="match status" value="2"/>
</dbReference>
<comment type="caution">
    <text evidence="7">The sequence shown here is derived from an EMBL/GenBank/DDBJ whole genome shotgun (WGS) entry which is preliminary data.</text>
</comment>
<evidence type="ECO:0000256" key="1">
    <source>
        <dbReference type="ARBA" id="ARBA00022737"/>
    </source>
</evidence>
<evidence type="ECO:0000256" key="5">
    <source>
        <dbReference type="SAM" id="MobiDB-lite"/>
    </source>
</evidence>
<feature type="domain" description="ABC transporter" evidence="6">
    <location>
        <begin position="124"/>
        <end position="382"/>
    </location>
</feature>
<dbReference type="CDD" id="cd03221">
    <property type="entry name" value="ABCF_EF-3"/>
    <property type="match status" value="2"/>
</dbReference>
<dbReference type="Pfam" id="PF12848">
    <property type="entry name" value="ABC_tran_Xtn"/>
    <property type="match status" value="1"/>
</dbReference>
<gene>
    <name evidence="7" type="ORF">RHSIM_Rhsim08G0007000</name>
</gene>
<proteinExistence type="inferred from homology"/>
<dbReference type="PROSITE" id="PS00211">
    <property type="entry name" value="ABC_TRANSPORTER_1"/>
    <property type="match status" value="1"/>
</dbReference>
<feature type="region of interest" description="Disordered" evidence="5">
    <location>
        <begin position="673"/>
        <end position="692"/>
    </location>
</feature>
<reference evidence="7" key="1">
    <citation type="submission" date="2019-11" db="EMBL/GenBank/DDBJ databases">
        <authorList>
            <person name="Liu Y."/>
            <person name="Hou J."/>
            <person name="Li T.-Q."/>
            <person name="Guan C.-H."/>
            <person name="Wu X."/>
            <person name="Wu H.-Z."/>
            <person name="Ling F."/>
            <person name="Zhang R."/>
            <person name="Shi X.-G."/>
            <person name="Ren J.-P."/>
            <person name="Chen E.-F."/>
            <person name="Sun J.-M."/>
        </authorList>
    </citation>
    <scope>NUCLEOTIDE SEQUENCE</scope>
    <source>
        <strain evidence="7">Adult_tree_wgs_1</strain>
        <tissue evidence="7">Leaves</tissue>
    </source>
</reference>
<dbReference type="GO" id="GO:0003676">
    <property type="term" value="F:nucleic acid binding"/>
    <property type="evidence" value="ECO:0007669"/>
    <property type="project" value="UniProtKB-ARBA"/>
</dbReference>
<protein>
    <recommendedName>
        <fullName evidence="6">ABC transporter domain-containing protein</fullName>
    </recommendedName>
</protein>
<organism evidence="7 8">
    <name type="scientific">Rhododendron simsii</name>
    <name type="common">Sims's rhododendron</name>
    <dbReference type="NCBI Taxonomy" id="118357"/>
    <lineage>
        <taxon>Eukaryota</taxon>
        <taxon>Viridiplantae</taxon>
        <taxon>Streptophyta</taxon>
        <taxon>Embryophyta</taxon>
        <taxon>Tracheophyta</taxon>
        <taxon>Spermatophyta</taxon>
        <taxon>Magnoliopsida</taxon>
        <taxon>eudicotyledons</taxon>
        <taxon>Gunneridae</taxon>
        <taxon>Pentapetalae</taxon>
        <taxon>asterids</taxon>
        <taxon>Ericales</taxon>
        <taxon>Ericaceae</taxon>
        <taxon>Ericoideae</taxon>
        <taxon>Rhodoreae</taxon>
        <taxon>Rhododendron</taxon>
    </lineage>
</organism>
<dbReference type="AlphaFoldDB" id="A0A834GHX5"/>
<keyword evidence="2" id="KW-0547">Nucleotide-binding</keyword>
<dbReference type="PANTHER" id="PTHR42855:SF1">
    <property type="entry name" value="ABC TRANSPORTER DOMAIN-CONTAINING PROTEIN"/>
    <property type="match status" value="1"/>
</dbReference>
<comment type="similarity">
    <text evidence="4">Belongs to the ABC transporter superfamily. ABCF family. EF3 (TC 3.A.1.121) subfamily.</text>
</comment>
<dbReference type="InterPro" id="IPR003439">
    <property type="entry name" value="ABC_transporter-like_ATP-bd"/>
</dbReference>
<dbReference type="InterPro" id="IPR017871">
    <property type="entry name" value="ABC_transporter-like_CS"/>
</dbReference>